<dbReference type="InterPro" id="IPR036388">
    <property type="entry name" value="WH-like_DNA-bd_sf"/>
</dbReference>
<dbReference type="GO" id="GO:0003677">
    <property type="term" value="F:DNA binding"/>
    <property type="evidence" value="ECO:0007669"/>
    <property type="project" value="UniProtKB-KW"/>
</dbReference>
<keyword evidence="3" id="KW-0804">Transcription</keyword>
<dbReference type="Gene3D" id="1.10.10.10">
    <property type="entry name" value="Winged helix-like DNA-binding domain superfamily/Winged helix DNA-binding domain"/>
    <property type="match status" value="1"/>
</dbReference>
<dbReference type="RefSeq" id="WP_186852564.1">
    <property type="nucleotide sequence ID" value="NZ_JACOPO010000003.1"/>
</dbReference>
<dbReference type="AlphaFoldDB" id="A0A8J6J1J3"/>
<dbReference type="InterPro" id="IPR036390">
    <property type="entry name" value="WH_DNA-bd_sf"/>
</dbReference>
<dbReference type="PANTHER" id="PTHR44846">
    <property type="entry name" value="MANNOSYL-D-GLYCERATE TRANSPORT/METABOLISM SYSTEM REPRESSOR MNGR-RELATED"/>
    <property type="match status" value="1"/>
</dbReference>
<name>A0A8J6J1J3_9FIRM</name>
<dbReference type="GO" id="GO:0003700">
    <property type="term" value="F:DNA-binding transcription factor activity"/>
    <property type="evidence" value="ECO:0007669"/>
    <property type="project" value="InterPro"/>
</dbReference>
<evidence type="ECO:0000256" key="1">
    <source>
        <dbReference type="ARBA" id="ARBA00023015"/>
    </source>
</evidence>
<comment type="caution">
    <text evidence="5">The sequence shown here is derived from an EMBL/GenBank/DDBJ whole genome shotgun (WGS) entry which is preliminary data.</text>
</comment>
<keyword evidence="2" id="KW-0238">DNA-binding</keyword>
<evidence type="ECO:0000256" key="2">
    <source>
        <dbReference type="ARBA" id="ARBA00023125"/>
    </source>
</evidence>
<dbReference type="InterPro" id="IPR028978">
    <property type="entry name" value="Chorismate_lyase_/UTRA_dom_sf"/>
</dbReference>
<dbReference type="InterPro" id="IPR011663">
    <property type="entry name" value="UTRA"/>
</dbReference>
<dbReference type="SUPFAM" id="SSF64288">
    <property type="entry name" value="Chorismate lyase-like"/>
    <property type="match status" value="1"/>
</dbReference>
<sequence length="237" mass="27047">MDKTTKKNFQAREYIMNIILSSPIGTKLPSERELMSHLNFSRPTIQHAIDDLLLDGYLYRVKRQGTFIANNFRSTNLNRISSFNEAARELGVQPDTELLDQAIVPANEYMATKLDCPMGTIIHFFLRLRKHAGIPVILEYSYFTDFAVSNITKTDVTRSIYRYIEQIKGLSIGSSSVTIEAVLPEAEIAELLEVPNNEPLLQLERSSRLQDGHTFEYTNSFVVSRYNKFSVTSVRRG</sequence>
<proteinExistence type="predicted"/>
<evidence type="ECO:0000313" key="5">
    <source>
        <dbReference type="EMBL" id="MBC5722434.1"/>
    </source>
</evidence>
<protein>
    <submittedName>
        <fullName evidence="5">GntR family transcriptional regulator</fullName>
    </submittedName>
</protein>
<accession>A0A8J6J1J3</accession>
<keyword evidence="6" id="KW-1185">Reference proteome</keyword>
<dbReference type="InterPro" id="IPR000524">
    <property type="entry name" value="Tscrpt_reg_HTH_GntR"/>
</dbReference>
<dbReference type="PROSITE" id="PS50949">
    <property type="entry name" value="HTH_GNTR"/>
    <property type="match status" value="1"/>
</dbReference>
<dbReference type="PANTHER" id="PTHR44846:SF1">
    <property type="entry name" value="MANNOSYL-D-GLYCERATE TRANSPORT_METABOLISM SYSTEM REPRESSOR MNGR-RELATED"/>
    <property type="match status" value="1"/>
</dbReference>
<gene>
    <name evidence="5" type="ORF">H8S11_06375</name>
</gene>
<dbReference type="Gene3D" id="3.40.1410.10">
    <property type="entry name" value="Chorismate lyase-like"/>
    <property type="match status" value="1"/>
</dbReference>
<dbReference type="SMART" id="SM00866">
    <property type="entry name" value="UTRA"/>
    <property type="match status" value="1"/>
</dbReference>
<dbReference type="Pfam" id="PF00392">
    <property type="entry name" value="GntR"/>
    <property type="match status" value="1"/>
</dbReference>
<dbReference type="GO" id="GO:0045892">
    <property type="term" value="P:negative regulation of DNA-templated transcription"/>
    <property type="evidence" value="ECO:0007669"/>
    <property type="project" value="TreeGrafter"/>
</dbReference>
<evidence type="ECO:0000313" key="6">
    <source>
        <dbReference type="Proteomes" id="UP000628736"/>
    </source>
</evidence>
<dbReference type="SMART" id="SM00345">
    <property type="entry name" value="HTH_GNTR"/>
    <property type="match status" value="1"/>
</dbReference>
<dbReference type="CDD" id="cd07377">
    <property type="entry name" value="WHTH_GntR"/>
    <property type="match status" value="1"/>
</dbReference>
<organism evidence="5 6">
    <name type="scientific">Flintibacter hominis</name>
    <dbReference type="NCBI Taxonomy" id="2763048"/>
    <lineage>
        <taxon>Bacteria</taxon>
        <taxon>Bacillati</taxon>
        <taxon>Bacillota</taxon>
        <taxon>Clostridia</taxon>
        <taxon>Eubacteriales</taxon>
        <taxon>Flintibacter</taxon>
    </lineage>
</organism>
<dbReference type="SUPFAM" id="SSF46785">
    <property type="entry name" value="Winged helix' DNA-binding domain"/>
    <property type="match status" value="1"/>
</dbReference>
<dbReference type="PRINTS" id="PR00035">
    <property type="entry name" value="HTHGNTR"/>
</dbReference>
<dbReference type="Proteomes" id="UP000628736">
    <property type="component" value="Unassembled WGS sequence"/>
</dbReference>
<reference evidence="5" key="1">
    <citation type="submission" date="2020-08" db="EMBL/GenBank/DDBJ databases">
        <title>Genome public.</title>
        <authorList>
            <person name="Liu C."/>
            <person name="Sun Q."/>
        </authorList>
    </citation>
    <scope>NUCLEOTIDE SEQUENCE</scope>
    <source>
        <strain evidence="5">NSJ-23</strain>
    </source>
</reference>
<feature type="domain" description="HTH gntR-type" evidence="4">
    <location>
        <begin position="1"/>
        <end position="71"/>
    </location>
</feature>
<evidence type="ECO:0000256" key="3">
    <source>
        <dbReference type="ARBA" id="ARBA00023163"/>
    </source>
</evidence>
<dbReference type="EMBL" id="JACOPO010000003">
    <property type="protein sequence ID" value="MBC5722434.1"/>
    <property type="molecule type" value="Genomic_DNA"/>
</dbReference>
<dbReference type="InterPro" id="IPR050679">
    <property type="entry name" value="Bact_HTH_transcr_reg"/>
</dbReference>
<dbReference type="Pfam" id="PF07702">
    <property type="entry name" value="UTRA"/>
    <property type="match status" value="1"/>
</dbReference>
<keyword evidence="1" id="KW-0805">Transcription regulation</keyword>
<evidence type="ECO:0000259" key="4">
    <source>
        <dbReference type="PROSITE" id="PS50949"/>
    </source>
</evidence>